<evidence type="ECO:0000259" key="11">
    <source>
        <dbReference type="PROSITE" id="PS50262"/>
    </source>
</evidence>
<dbReference type="PANTHER" id="PTHR24230:SF84">
    <property type="entry name" value="UROTENSIN-2 RECEPTOR"/>
    <property type="match status" value="1"/>
</dbReference>
<keyword evidence="5 9" id="KW-0297">G-protein coupled receptor</keyword>
<dbReference type="Gene3D" id="1.20.1070.10">
    <property type="entry name" value="Rhodopsin 7-helix transmembrane proteins"/>
    <property type="match status" value="1"/>
</dbReference>
<dbReference type="EMBL" id="JAFBMS010000025">
    <property type="protein sequence ID" value="KAG9343016.1"/>
    <property type="molecule type" value="Genomic_DNA"/>
</dbReference>
<gene>
    <name evidence="12" type="ORF">JZ751_015234</name>
</gene>
<comment type="caution">
    <text evidence="12">The sequence shown here is derived from an EMBL/GenBank/DDBJ whole genome shotgun (WGS) entry which is preliminary data.</text>
</comment>
<evidence type="ECO:0000313" key="12">
    <source>
        <dbReference type="EMBL" id="KAG9343016.1"/>
    </source>
</evidence>
<name>A0A8T2NU27_9TELE</name>
<evidence type="ECO:0000256" key="10">
    <source>
        <dbReference type="SAM" id="Phobius"/>
    </source>
</evidence>
<organism evidence="12 13">
    <name type="scientific">Albula glossodonta</name>
    <name type="common">roundjaw bonefish</name>
    <dbReference type="NCBI Taxonomy" id="121402"/>
    <lineage>
        <taxon>Eukaryota</taxon>
        <taxon>Metazoa</taxon>
        <taxon>Chordata</taxon>
        <taxon>Craniata</taxon>
        <taxon>Vertebrata</taxon>
        <taxon>Euteleostomi</taxon>
        <taxon>Actinopterygii</taxon>
        <taxon>Neopterygii</taxon>
        <taxon>Teleostei</taxon>
        <taxon>Albuliformes</taxon>
        <taxon>Albulidae</taxon>
        <taxon>Albula</taxon>
    </lineage>
</organism>
<keyword evidence="6 10" id="KW-0472">Membrane</keyword>
<evidence type="ECO:0000256" key="3">
    <source>
        <dbReference type="ARBA" id="ARBA00022692"/>
    </source>
</evidence>
<dbReference type="InterPro" id="IPR000276">
    <property type="entry name" value="GPCR_Rhodpsn"/>
</dbReference>
<evidence type="ECO:0000256" key="6">
    <source>
        <dbReference type="ARBA" id="ARBA00023136"/>
    </source>
</evidence>
<evidence type="ECO:0000313" key="13">
    <source>
        <dbReference type="Proteomes" id="UP000824540"/>
    </source>
</evidence>
<dbReference type="Pfam" id="PF00001">
    <property type="entry name" value="7tm_1"/>
    <property type="match status" value="1"/>
</dbReference>
<reference evidence="12" key="1">
    <citation type="thesis" date="2021" institute="BYU ScholarsArchive" country="Provo, UT, USA">
        <title>Applications of and Algorithms for Genome Assembly and Genomic Analyses with an Emphasis on Marine Teleosts.</title>
        <authorList>
            <person name="Pickett B.D."/>
        </authorList>
    </citation>
    <scope>NUCLEOTIDE SEQUENCE</scope>
    <source>
        <strain evidence="12">HI-2016</strain>
    </source>
</reference>
<evidence type="ECO:0000256" key="4">
    <source>
        <dbReference type="ARBA" id="ARBA00022989"/>
    </source>
</evidence>
<dbReference type="SUPFAM" id="SSF81321">
    <property type="entry name" value="Family A G protein-coupled receptor-like"/>
    <property type="match status" value="1"/>
</dbReference>
<dbReference type="OrthoDB" id="6076970at2759"/>
<accession>A0A8T2NU27</accession>
<keyword evidence="2" id="KW-1003">Cell membrane</keyword>
<evidence type="ECO:0000256" key="7">
    <source>
        <dbReference type="ARBA" id="ARBA00023170"/>
    </source>
</evidence>
<dbReference type="GO" id="GO:0005886">
    <property type="term" value="C:plasma membrane"/>
    <property type="evidence" value="ECO:0007669"/>
    <property type="project" value="UniProtKB-SubCell"/>
</dbReference>
<feature type="domain" description="G-protein coupled receptors family 1 profile" evidence="11">
    <location>
        <begin position="62"/>
        <end position="187"/>
    </location>
</feature>
<keyword evidence="3 9" id="KW-0812">Transmembrane</keyword>
<dbReference type="PRINTS" id="PR00237">
    <property type="entry name" value="GPCRRHODOPSN"/>
</dbReference>
<comment type="subcellular location">
    <subcellularLocation>
        <location evidence="1">Cell membrane</location>
        <topology evidence="1">Multi-pass membrane protein</topology>
    </subcellularLocation>
</comment>
<evidence type="ECO:0000256" key="2">
    <source>
        <dbReference type="ARBA" id="ARBA00022475"/>
    </source>
</evidence>
<evidence type="ECO:0000256" key="1">
    <source>
        <dbReference type="ARBA" id="ARBA00004651"/>
    </source>
</evidence>
<evidence type="ECO:0000256" key="8">
    <source>
        <dbReference type="ARBA" id="ARBA00023224"/>
    </source>
</evidence>
<keyword evidence="13" id="KW-1185">Reference proteome</keyword>
<dbReference type="PROSITE" id="PS00237">
    <property type="entry name" value="G_PROTEIN_RECEP_F1_1"/>
    <property type="match status" value="1"/>
</dbReference>
<dbReference type="AlphaFoldDB" id="A0A8T2NU27"/>
<evidence type="ECO:0000256" key="5">
    <source>
        <dbReference type="ARBA" id="ARBA00023040"/>
    </source>
</evidence>
<sequence length="209" mass="23410">MEMDVLTWRKELAGGEADGALQCQLNGVNDDEHQANSSVLSLDNTSSPAPLAEPSGSFNEMFITSDWYFGDIGCRILFSLDFLTMHASIFILTIMSTERYLAVVNPLDSFGRSRHYRRTVTCVVWLASFFLALPTMIMIDLKIHVKNGEEKRMCHPTWQIQAYKVYLTVLFNTCILAPGIIIGYLYISHQFSDTVTITHLKGITGGTSV</sequence>
<dbReference type="Proteomes" id="UP000824540">
    <property type="component" value="Unassembled WGS sequence"/>
</dbReference>
<proteinExistence type="inferred from homology"/>
<dbReference type="PANTHER" id="PTHR24230">
    <property type="entry name" value="G-PROTEIN COUPLED RECEPTOR"/>
    <property type="match status" value="1"/>
</dbReference>
<keyword evidence="7 9" id="KW-0675">Receptor</keyword>
<dbReference type="GO" id="GO:0007218">
    <property type="term" value="P:neuropeptide signaling pathway"/>
    <property type="evidence" value="ECO:0007669"/>
    <property type="project" value="TreeGrafter"/>
</dbReference>
<protein>
    <recommendedName>
        <fullName evidence="11">G-protein coupled receptors family 1 profile domain-containing protein</fullName>
    </recommendedName>
</protein>
<feature type="transmembrane region" description="Helical" evidence="10">
    <location>
        <begin position="162"/>
        <end position="187"/>
    </location>
</feature>
<keyword evidence="4 10" id="KW-1133">Transmembrane helix</keyword>
<feature type="transmembrane region" description="Helical" evidence="10">
    <location>
        <begin position="116"/>
        <end position="141"/>
    </location>
</feature>
<comment type="similarity">
    <text evidence="9">Belongs to the G-protein coupled receptor 1 family.</text>
</comment>
<dbReference type="InterPro" id="IPR017452">
    <property type="entry name" value="GPCR_Rhodpsn_7TM"/>
</dbReference>
<dbReference type="PROSITE" id="PS50262">
    <property type="entry name" value="G_PROTEIN_RECEP_F1_2"/>
    <property type="match status" value="1"/>
</dbReference>
<evidence type="ECO:0000256" key="9">
    <source>
        <dbReference type="RuleBase" id="RU000688"/>
    </source>
</evidence>
<dbReference type="GO" id="GO:0001604">
    <property type="term" value="F:urotensin II receptor activity"/>
    <property type="evidence" value="ECO:0007669"/>
    <property type="project" value="TreeGrafter"/>
</dbReference>
<keyword evidence="8 9" id="KW-0807">Transducer</keyword>